<dbReference type="EMBL" id="BAET01000022">
    <property type="protein sequence ID" value="GAB56120.1"/>
    <property type="molecule type" value="Genomic_DNA"/>
</dbReference>
<evidence type="ECO:0000313" key="2">
    <source>
        <dbReference type="Proteomes" id="UP000053586"/>
    </source>
</evidence>
<organism evidence="1 2">
    <name type="scientific">Glaciecola punicea ACAM 611</name>
    <dbReference type="NCBI Taxonomy" id="1121923"/>
    <lineage>
        <taxon>Bacteria</taxon>
        <taxon>Pseudomonadati</taxon>
        <taxon>Pseudomonadota</taxon>
        <taxon>Gammaproteobacteria</taxon>
        <taxon>Alteromonadales</taxon>
        <taxon>Alteromonadaceae</taxon>
        <taxon>Glaciecola</taxon>
    </lineage>
</organism>
<accession>H5TCU3</accession>
<dbReference type="STRING" id="56804.BAE46_11495"/>
<keyword evidence="2" id="KW-1185">Reference proteome</keyword>
<proteinExistence type="predicted"/>
<name>H5TCU3_9ALTE</name>
<dbReference type="eggNOG" id="COG5339">
    <property type="taxonomic scope" value="Bacteria"/>
</dbReference>
<reference evidence="1 2" key="2">
    <citation type="journal article" date="2017" name="Antonie Van Leeuwenhoek">
        <title>Rhizobium rhizosphaerae sp. nov., a novel species isolated from rice rhizosphere.</title>
        <authorList>
            <person name="Zhao J.J."/>
            <person name="Zhang J."/>
            <person name="Zhang R.J."/>
            <person name="Zhang C.W."/>
            <person name="Yin H.Q."/>
            <person name="Zhang X.X."/>
        </authorList>
    </citation>
    <scope>NUCLEOTIDE SEQUENCE [LARGE SCALE GENOMIC DNA]</scope>
    <source>
        <strain evidence="1 2">ACAM 611</strain>
    </source>
</reference>
<evidence type="ECO:0008006" key="3">
    <source>
        <dbReference type="Google" id="ProtNLM"/>
    </source>
</evidence>
<dbReference type="Pfam" id="PF06097">
    <property type="entry name" value="DUF945"/>
    <property type="match status" value="1"/>
</dbReference>
<dbReference type="InterPro" id="IPR010352">
    <property type="entry name" value="DUF945"/>
</dbReference>
<comment type="caution">
    <text evidence="1">The sequence shown here is derived from an EMBL/GenBank/DDBJ whole genome shotgun (WGS) entry which is preliminary data.</text>
</comment>
<evidence type="ECO:0000313" key="1">
    <source>
        <dbReference type="EMBL" id="GAB56120.1"/>
    </source>
</evidence>
<sequence>MKKVLIFVVVLVLATVLIGPKIVSVQLANGIQNAVNAVNKNPAYTASVISIQSGWFNTQALVTVGMDIPDMSGMTGQSPPVFSVNIEVTGSHGPFIINDGFAIGWLRSVVQTQSSELPAGLVLSNAENLYKFEGLTGIFGTTTYQDAIAALTYIDPETQGKVNFTGLQGKGELSNSKVMYNAVSRGLSMNVENILNFDIQGLALSIESGESIATMMSQGLYDSNSRISASAMIFDDLSKGTQVRVTDTELEGLTRYDKSSDLGGITITSKVAQIDATKIQLSDLLSVIEINNIQAKFLLAYQDFSNKMIENISNPEQVQIDLDTFISTYLLDQLTAKPEYNFSNISGKINDSEFSGNILVSIAELTQLPRSLEDTAFWMQNAVVTSAMLIEKNAAEFIAATMMARQLSMNPNFAALSEQEQAAIISQQVQGTLEGLVQQGMVTREGENYRIAFSLQEGVAMLNDNQIPLG</sequence>
<gene>
    <name evidence="1" type="ORF">GPUN_2005</name>
</gene>
<reference evidence="1 2" key="1">
    <citation type="journal article" date="2012" name="J. Bacteriol.">
        <title>Genome sequence of proteorhodopsin-containing sea ice bacterium Glaciecola punicea ACAM 611T.</title>
        <authorList>
            <person name="Qin Q.-L."/>
            <person name="Xie B.-B."/>
            <person name="Shu Y.-L."/>
            <person name="Rong J.-C."/>
            <person name="Zhao D.-L."/>
            <person name="Zhang X.-Y."/>
            <person name="Chen X.-L."/>
            <person name="Zhou B.-C."/>
            <person name="Zhanga Y.-Z."/>
        </authorList>
    </citation>
    <scope>NUCLEOTIDE SEQUENCE [LARGE SCALE GENOMIC DNA]</scope>
    <source>
        <strain evidence="1 2">ACAM 611</strain>
    </source>
</reference>
<dbReference type="OrthoDB" id="6320601at2"/>
<protein>
    <recommendedName>
        <fullName evidence="3">DUF945 domain-containing protein</fullName>
    </recommendedName>
</protein>
<dbReference type="AlphaFoldDB" id="H5TCU3"/>
<dbReference type="Proteomes" id="UP000053586">
    <property type="component" value="Unassembled WGS sequence"/>
</dbReference>
<dbReference type="RefSeq" id="WP_006005945.1">
    <property type="nucleotide sequence ID" value="NZ_BAET01000022.1"/>
</dbReference>